<feature type="domain" description="Putative restriction endonuclease" evidence="1">
    <location>
        <begin position="20"/>
        <end position="192"/>
    </location>
</feature>
<name>A0ABV4XYV0_9CYAN</name>
<dbReference type="InterPro" id="IPR008538">
    <property type="entry name" value="Uma2"/>
</dbReference>
<gene>
    <name evidence="2" type="ORF">ACE1CI_24600</name>
</gene>
<dbReference type="Proteomes" id="UP001576784">
    <property type="component" value="Unassembled WGS sequence"/>
</dbReference>
<keyword evidence="2" id="KW-0378">Hydrolase</keyword>
<evidence type="ECO:0000259" key="1">
    <source>
        <dbReference type="Pfam" id="PF05685"/>
    </source>
</evidence>
<dbReference type="RefSeq" id="WP_413265731.1">
    <property type="nucleotide sequence ID" value="NZ_JBHFNR010000182.1"/>
</dbReference>
<dbReference type="CDD" id="cd06260">
    <property type="entry name" value="DUF820-like"/>
    <property type="match status" value="1"/>
</dbReference>
<proteinExistence type="predicted"/>
<keyword evidence="2" id="KW-0540">Nuclease</keyword>
<dbReference type="Pfam" id="PF05685">
    <property type="entry name" value="Uma2"/>
    <property type="match status" value="1"/>
</dbReference>
<protein>
    <submittedName>
        <fullName evidence="2">Uma2 family endonuclease</fullName>
    </submittedName>
</protein>
<dbReference type="PANTHER" id="PTHR35400:SF1">
    <property type="entry name" value="SLR1083 PROTEIN"/>
    <property type="match status" value="1"/>
</dbReference>
<dbReference type="SUPFAM" id="SSF52980">
    <property type="entry name" value="Restriction endonuclease-like"/>
    <property type="match status" value="1"/>
</dbReference>
<keyword evidence="3" id="KW-1185">Reference proteome</keyword>
<accession>A0ABV4XYV0</accession>
<dbReference type="GO" id="GO:0004519">
    <property type="term" value="F:endonuclease activity"/>
    <property type="evidence" value="ECO:0007669"/>
    <property type="project" value="UniProtKB-KW"/>
</dbReference>
<sequence>MSKIQTEIAIDTWVKASWHEYIEIVDNPNYEKAKCYYHNGKMRIEMPPVGNDHASDHTIIIAAVTLFAATKKIKLSGKDNCTYRKTGVQDVQPDVSYYIGENANIIPYGTSIIDLDIYPPPTLVIEVANTSLADDKGEKRLIYEDLKVTEYWIVDVPNVQVIAFLIENNGSRRITESNVLPGLKISVLNEALRRTRQMDQGQVYSWLLTQFQQS</sequence>
<organism evidence="2 3">
    <name type="scientific">Floridaenema flaviceps BLCC-F50</name>
    <dbReference type="NCBI Taxonomy" id="3153642"/>
    <lineage>
        <taxon>Bacteria</taxon>
        <taxon>Bacillati</taxon>
        <taxon>Cyanobacteriota</taxon>
        <taxon>Cyanophyceae</taxon>
        <taxon>Oscillatoriophycideae</taxon>
        <taxon>Aerosakkonematales</taxon>
        <taxon>Aerosakkonemataceae</taxon>
        <taxon>Floridanema</taxon>
        <taxon>Floridanema flaviceps</taxon>
    </lineage>
</organism>
<reference evidence="2 3" key="1">
    <citation type="submission" date="2024-09" db="EMBL/GenBank/DDBJ databases">
        <title>Floridaenema gen nov. (Aerosakkonemataceae, Aerosakkonematales ord. nov., Cyanobacteria) from benthic tropical and subtropical fresh waters, with the description of four new species.</title>
        <authorList>
            <person name="Moretto J.A."/>
            <person name="Berthold D.E."/>
            <person name="Lefler F.W."/>
            <person name="Huang I.-S."/>
            <person name="Laughinghouse H. IV."/>
        </authorList>
    </citation>
    <scope>NUCLEOTIDE SEQUENCE [LARGE SCALE GENOMIC DNA]</scope>
    <source>
        <strain evidence="2 3">BLCC-F50</strain>
    </source>
</reference>
<evidence type="ECO:0000313" key="2">
    <source>
        <dbReference type="EMBL" id="MFB2896104.1"/>
    </source>
</evidence>
<dbReference type="PANTHER" id="PTHR35400">
    <property type="entry name" value="SLR1083 PROTEIN"/>
    <property type="match status" value="1"/>
</dbReference>
<dbReference type="InterPro" id="IPR012296">
    <property type="entry name" value="Nuclease_put_TT1808"/>
</dbReference>
<comment type="caution">
    <text evidence="2">The sequence shown here is derived from an EMBL/GenBank/DDBJ whole genome shotgun (WGS) entry which is preliminary data.</text>
</comment>
<keyword evidence="2" id="KW-0255">Endonuclease</keyword>
<dbReference type="InterPro" id="IPR011335">
    <property type="entry name" value="Restrct_endonuc-II-like"/>
</dbReference>
<evidence type="ECO:0000313" key="3">
    <source>
        <dbReference type="Proteomes" id="UP001576784"/>
    </source>
</evidence>
<dbReference type="EMBL" id="JBHFNR010000182">
    <property type="protein sequence ID" value="MFB2896104.1"/>
    <property type="molecule type" value="Genomic_DNA"/>
</dbReference>
<dbReference type="Gene3D" id="3.90.1570.10">
    <property type="entry name" value="tt1808, chain A"/>
    <property type="match status" value="1"/>
</dbReference>